<keyword evidence="2" id="KW-1003">Cell membrane</keyword>
<keyword evidence="5" id="KW-0067">ATP-binding</keyword>
<dbReference type="InterPro" id="IPR003593">
    <property type="entry name" value="AAA+_ATPase"/>
</dbReference>
<evidence type="ECO:0000256" key="3">
    <source>
        <dbReference type="ARBA" id="ARBA00022496"/>
    </source>
</evidence>
<dbReference type="RefSeq" id="WP_229662831.1">
    <property type="nucleotide sequence ID" value="NZ_BMNI01000005.1"/>
</dbReference>
<dbReference type="Proteomes" id="UP000655410">
    <property type="component" value="Unassembled WGS sequence"/>
</dbReference>
<keyword evidence="6" id="KW-0408">Iron</keyword>
<evidence type="ECO:0000256" key="2">
    <source>
        <dbReference type="ARBA" id="ARBA00022475"/>
    </source>
</evidence>
<name>A0ABQ2NC85_9ACTN</name>
<dbReference type="EMBL" id="BMNI01000005">
    <property type="protein sequence ID" value="GGO90813.1"/>
    <property type="molecule type" value="Genomic_DNA"/>
</dbReference>
<keyword evidence="7" id="KW-0406">Ion transport</keyword>
<evidence type="ECO:0000259" key="9">
    <source>
        <dbReference type="PROSITE" id="PS50893"/>
    </source>
</evidence>
<evidence type="ECO:0000256" key="4">
    <source>
        <dbReference type="ARBA" id="ARBA00022741"/>
    </source>
</evidence>
<organism evidence="10 11">
    <name type="scientific">Nocardioides phosphati</name>
    <dbReference type="NCBI Taxonomy" id="1867775"/>
    <lineage>
        <taxon>Bacteria</taxon>
        <taxon>Bacillati</taxon>
        <taxon>Actinomycetota</taxon>
        <taxon>Actinomycetes</taxon>
        <taxon>Propionibacteriales</taxon>
        <taxon>Nocardioidaceae</taxon>
        <taxon>Nocardioides</taxon>
    </lineage>
</organism>
<gene>
    <name evidence="10" type="ORF">GCM10011584_23470</name>
</gene>
<sequence length="354" mass="37188">MLVLSHVMVAYPGAERPALDDVSLTLQPGEVLAVLGPSGCGKSTLLRAVAGLEPLAAGAITWDGRDLAGVPTYRRGFALLFQDGQLFAHRTVGDNVAYPLRLRRTPRRARRARVAELLELVGLTGYADRSPATLSGGERQRVALARALATSPRLLLLDEPLSALDLTLRERLAADLRAILREAGTTALFVTHDHEEAFAVADRMALLRAGRLVQQGTLDEVWRQPADAEAAAFLGYATVLTGEPAARVLATLPAPSALADAFGAGADDGAVALRRSALRVAADGPLRGRVLEARLTPETLRLRVDVEGVGVLDAVASGGLADAPAVGASVRLVADPSRLAVLPVTLETPVESLD</sequence>
<dbReference type="SMART" id="SM00382">
    <property type="entry name" value="AAA"/>
    <property type="match status" value="1"/>
</dbReference>
<evidence type="ECO:0000313" key="11">
    <source>
        <dbReference type="Proteomes" id="UP000655410"/>
    </source>
</evidence>
<dbReference type="Pfam" id="PF00005">
    <property type="entry name" value="ABC_tran"/>
    <property type="match status" value="1"/>
</dbReference>
<dbReference type="InterPro" id="IPR027417">
    <property type="entry name" value="P-loop_NTPase"/>
</dbReference>
<keyword evidence="11" id="KW-1185">Reference proteome</keyword>
<evidence type="ECO:0000256" key="7">
    <source>
        <dbReference type="ARBA" id="ARBA00023065"/>
    </source>
</evidence>
<accession>A0ABQ2NC85</accession>
<keyword evidence="8" id="KW-0472">Membrane</keyword>
<comment type="caution">
    <text evidence="10">The sequence shown here is derived from an EMBL/GenBank/DDBJ whole genome shotgun (WGS) entry which is preliminary data.</text>
</comment>
<dbReference type="InterPro" id="IPR015853">
    <property type="entry name" value="ABC_transpr_FbpC"/>
</dbReference>
<evidence type="ECO:0000256" key="1">
    <source>
        <dbReference type="ARBA" id="ARBA00022448"/>
    </source>
</evidence>
<dbReference type="InterPro" id="IPR003439">
    <property type="entry name" value="ABC_transporter-like_ATP-bd"/>
</dbReference>
<evidence type="ECO:0000256" key="8">
    <source>
        <dbReference type="ARBA" id="ARBA00023136"/>
    </source>
</evidence>
<reference evidence="11" key="1">
    <citation type="journal article" date="2019" name="Int. J. Syst. Evol. Microbiol.">
        <title>The Global Catalogue of Microorganisms (GCM) 10K type strain sequencing project: providing services to taxonomists for standard genome sequencing and annotation.</title>
        <authorList>
            <consortium name="The Broad Institute Genomics Platform"/>
            <consortium name="The Broad Institute Genome Sequencing Center for Infectious Disease"/>
            <person name="Wu L."/>
            <person name="Ma J."/>
        </authorList>
    </citation>
    <scope>NUCLEOTIDE SEQUENCE [LARGE SCALE GENOMIC DNA]</scope>
    <source>
        <strain evidence="11">CGMCC 4.7371</strain>
    </source>
</reference>
<dbReference type="InterPro" id="IPR050093">
    <property type="entry name" value="ABC_SmlMolc_Importer"/>
</dbReference>
<evidence type="ECO:0000313" key="10">
    <source>
        <dbReference type="EMBL" id="GGO90813.1"/>
    </source>
</evidence>
<keyword evidence="3" id="KW-0410">Iron transport</keyword>
<evidence type="ECO:0000256" key="5">
    <source>
        <dbReference type="ARBA" id="ARBA00022840"/>
    </source>
</evidence>
<dbReference type="SUPFAM" id="SSF52540">
    <property type="entry name" value="P-loop containing nucleoside triphosphate hydrolases"/>
    <property type="match status" value="1"/>
</dbReference>
<dbReference type="InterPro" id="IPR017871">
    <property type="entry name" value="ABC_transporter-like_CS"/>
</dbReference>
<protein>
    <submittedName>
        <fullName evidence="10">ABC transporter</fullName>
    </submittedName>
</protein>
<dbReference type="PANTHER" id="PTHR42781">
    <property type="entry name" value="SPERMIDINE/PUTRESCINE IMPORT ATP-BINDING PROTEIN POTA"/>
    <property type="match status" value="1"/>
</dbReference>
<evidence type="ECO:0000256" key="6">
    <source>
        <dbReference type="ARBA" id="ARBA00023004"/>
    </source>
</evidence>
<keyword evidence="4" id="KW-0547">Nucleotide-binding</keyword>
<dbReference type="Gene3D" id="3.40.50.300">
    <property type="entry name" value="P-loop containing nucleotide triphosphate hydrolases"/>
    <property type="match status" value="1"/>
</dbReference>
<dbReference type="PANTHER" id="PTHR42781:SF4">
    <property type="entry name" value="SPERMIDINE_PUTRESCINE IMPORT ATP-BINDING PROTEIN POTA"/>
    <property type="match status" value="1"/>
</dbReference>
<feature type="domain" description="ABC transporter" evidence="9">
    <location>
        <begin position="2"/>
        <end position="234"/>
    </location>
</feature>
<dbReference type="PROSITE" id="PS00211">
    <property type="entry name" value="ABC_TRANSPORTER_1"/>
    <property type="match status" value="1"/>
</dbReference>
<keyword evidence="1" id="KW-0813">Transport</keyword>
<dbReference type="CDD" id="cd03259">
    <property type="entry name" value="ABC_Carb_Solutes_like"/>
    <property type="match status" value="1"/>
</dbReference>
<proteinExistence type="predicted"/>
<dbReference type="PROSITE" id="PS50893">
    <property type="entry name" value="ABC_TRANSPORTER_2"/>
    <property type="match status" value="1"/>
</dbReference>